<dbReference type="AlphaFoldDB" id="A0AAV9VNU8"/>
<dbReference type="Proteomes" id="UP001373714">
    <property type="component" value="Unassembled WGS sequence"/>
</dbReference>
<feature type="region of interest" description="Disordered" evidence="1">
    <location>
        <begin position="246"/>
        <end position="275"/>
    </location>
</feature>
<gene>
    <name evidence="2" type="ORF">TWF730_000457</name>
</gene>
<name>A0AAV9VNU8_9PEZI</name>
<accession>A0AAV9VNU8</accession>
<feature type="compositionally biased region" description="Polar residues" evidence="1">
    <location>
        <begin position="394"/>
        <end position="409"/>
    </location>
</feature>
<evidence type="ECO:0000256" key="1">
    <source>
        <dbReference type="SAM" id="MobiDB-lite"/>
    </source>
</evidence>
<reference evidence="2 3" key="1">
    <citation type="submission" date="2019-10" db="EMBL/GenBank/DDBJ databases">
        <authorList>
            <person name="Palmer J.M."/>
        </authorList>
    </citation>
    <scope>NUCLEOTIDE SEQUENCE [LARGE SCALE GENOMIC DNA]</scope>
    <source>
        <strain evidence="2 3">TWF730</strain>
    </source>
</reference>
<evidence type="ECO:0000313" key="2">
    <source>
        <dbReference type="EMBL" id="KAK6363008.1"/>
    </source>
</evidence>
<feature type="region of interest" description="Disordered" evidence="1">
    <location>
        <begin position="394"/>
        <end position="416"/>
    </location>
</feature>
<evidence type="ECO:0000313" key="3">
    <source>
        <dbReference type="Proteomes" id="UP001373714"/>
    </source>
</evidence>
<comment type="caution">
    <text evidence="2">The sequence shown here is derived from an EMBL/GenBank/DDBJ whole genome shotgun (WGS) entry which is preliminary data.</text>
</comment>
<feature type="region of interest" description="Disordered" evidence="1">
    <location>
        <begin position="69"/>
        <end position="89"/>
    </location>
</feature>
<feature type="compositionally biased region" description="Low complexity" evidence="1">
    <location>
        <begin position="16"/>
        <end position="28"/>
    </location>
</feature>
<feature type="region of interest" description="Disordered" evidence="1">
    <location>
        <begin position="1"/>
        <end position="28"/>
    </location>
</feature>
<feature type="compositionally biased region" description="Polar residues" evidence="1">
    <location>
        <begin position="137"/>
        <end position="156"/>
    </location>
</feature>
<dbReference type="EMBL" id="JAVHNS010000001">
    <property type="protein sequence ID" value="KAK6363008.1"/>
    <property type="molecule type" value="Genomic_DNA"/>
</dbReference>
<proteinExistence type="predicted"/>
<organism evidence="2 3">
    <name type="scientific">Orbilia blumenaviensis</name>
    <dbReference type="NCBI Taxonomy" id="1796055"/>
    <lineage>
        <taxon>Eukaryota</taxon>
        <taxon>Fungi</taxon>
        <taxon>Dikarya</taxon>
        <taxon>Ascomycota</taxon>
        <taxon>Pezizomycotina</taxon>
        <taxon>Orbiliomycetes</taxon>
        <taxon>Orbiliales</taxon>
        <taxon>Orbiliaceae</taxon>
        <taxon>Orbilia</taxon>
    </lineage>
</organism>
<keyword evidence="3" id="KW-1185">Reference proteome</keyword>
<sequence length="416" mass="47724">MSSSTDTDALPHYTTPEGEPGAPIIPESELYTGNHTGLGFCTCPVCGSDGKILLQVIRANHLEVLQRQLNEQEHHPRQRVSPPRTSGEKRTECFKIRAFIKVFMARKFLEQLKEKKLEKEKLEGSLEELEKEKLQQTGIQPNEGEPSNSEETTTGVNPEAEAEFEARKMEEMADERASRTVDAYMAIYYPDYSYNRTSVRDIFAPDGSLIKEAHKYRTKFKVMEIASLWQRVERFRERAMVEGSITAQEAQQVSDRVGDENKPNNTSPRPDHRWQNINYMDLNDDPNGFPGVLKEMGYVIWLTRRALSLEWKILPTQTRQDRNRDALEVLTKFYVTHLDEQADFMDCETIGRISLPEARRQYLDFLVEVWDERIHKRIQGIALGRLAEVNASGTSLQADIQTQPSTPESQLGDDRS</sequence>
<feature type="region of interest" description="Disordered" evidence="1">
    <location>
        <begin position="128"/>
        <end position="159"/>
    </location>
</feature>
<protein>
    <submittedName>
        <fullName evidence="2">Uncharacterized protein</fullName>
    </submittedName>
</protein>